<dbReference type="EMBL" id="KC977571">
    <property type="protein sequence ID" value="ATE82294.1"/>
    <property type="molecule type" value="Genomic_DNA"/>
</dbReference>
<accession>A0A291ATW4</accession>
<dbReference type="RefSeq" id="YP_009430133.1">
    <property type="nucleotide sequence ID" value="NC_022098.1"/>
</dbReference>
<name>A0A291ATW4_9VIRU</name>
<feature type="compositionally biased region" description="Pro residues" evidence="1">
    <location>
        <begin position="129"/>
        <end position="157"/>
    </location>
</feature>
<feature type="region of interest" description="Disordered" evidence="1">
    <location>
        <begin position="264"/>
        <end position="344"/>
    </location>
</feature>
<evidence type="ECO:0000313" key="3">
    <source>
        <dbReference type="Proteomes" id="UP000204584"/>
    </source>
</evidence>
<feature type="region of interest" description="Disordered" evidence="1">
    <location>
        <begin position="112"/>
        <end position="160"/>
    </location>
</feature>
<proteinExistence type="predicted"/>
<dbReference type="KEGG" id="vg:34568390"/>
<feature type="compositionally biased region" description="Low complexity" evidence="1">
    <location>
        <begin position="326"/>
        <end position="336"/>
    </location>
</feature>
<gene>
    <name evidence="2" type="ORF">psal_cds_1217</name>
</gene>
<organism evidence="2 3">
    <name type="scientific">Pandoravirus salinus</name>
    <dbReference type="NCBI Taxonomy" id="1349410"/>
    <lineage>
        <taxon>Viruses</taxon>
        <taxon>Pandoravirus</taxon>
    </lineage>
</organism>
<evidence type="ECO:0000256" key="1">
    <source>
        <dbReference type="SAM" id="MobiDB-lite"/>
    </source>
</evidence>
<evidence type="ECO:0000313" key="2">
    <source>
        <dbReference type="EMBL" id="ATE82294.1"/>
    </source>
</evidence>
<protein>
    <submittedName>
        <fullName evidence="2">Uncharacterized protein</fullName>
    </submittedName>
</protein>
<reference evidence="2 3" key="1">
    <citation type="journal article" date="2013" name="Science">
        <title>Pandoraviruses: amoeba viruses with genomes up to 2.5 Mb reaching that of parasitic eukaryotes.</title>
        <authorList>
            <person name="Philippe N."/>
            <person name="Legendre M."/>
            <person name="Doutre G."/>
            <person name="Coute Y."/>
            <person name="Poirot O."/>
            <person name="Lescot M."/>
            <person name="Arslan D."/>
            <person name="Seltzer V."/>
            <person name="Bertaux L."/>
            <person name="Bruley C."/>
            <person name="Garin J."/>
            <person name="Claverie J.M."/>
            <person name="Abergel C."/>
        </authorList>
    </citation>
    <scope>NUCLEOTIDE SEQUENCE [LARGE SCALE GENOMIC DNA]</scope>
</reference>
<feature type="compositionally biased region" description="Pro residues" evidence="1">
    <location>
        <begin position="285"/>
        <end position="296"/>
    </location>
</feature>
<dbReference type="GeneID" id="34568390"/>
<feature type="compositionally biased region" description="Low complexity" evidence="1">
    <location>
        <begin position="299"/>
        <end position="318"/>
    </location>
</feature>
<sequence>MNSNNAASVGSTATVGNNNNYYSAGNNNNATRAYGSPGAPYGTPAYGAPTAATTAYGTPAYADPTAVLPRYGGPGAYYGTHAPVSPAATGSVAPYATAYGGNGTPVGGPVVSPTRSNGNGGNGPVVSPTAPPTAPTGPVAPPTTGPVAPPSIIPPSNVPRRRQRPTWVSLINGMGAAVEARWHSGGLSGTFRVPQSHAHVFMAPAPIDTLRLYALTSDGPLSDPIYDGPRQPQVGIPEPGPALNLLATGCGVFETMLDFYPGTVSGGNGSTTPPSPAQNSGPNGRQPPPIAPPPVPSQNSGPINNNGHHNGNSNGPHMMPSPPPNGNNSNNSNSMGAPRRPVVGSFGTWRATDIAAAWARTCHGGRCAGGGGGHPAEVDAVAPYVASVIPPYSRGR</sequence>
<dbReference type="Proteomes" id="UP000204584">
    <property type="component" value="Segment"/>
</dbReference>
<keyword evidence="3" id="KW-1185">Reference proteome</keyword>